<organism evidence="1 2">
    <name type="scientific">Lentzea fradiae</name>
    <dbReference type="NCBI Taxonomy" id="200378"/>
    <lineage>
        <taxon>Bacteria</taxon>
        <taxon>Bacillati</taxon>
        <taxon>Actinomycetota</taxon>
        <taxon>Actinomycetes</taxon>
        <taxon>Pseudonocardiales</taxon>
        <taxon>Pseudonocardiaceae</taxon>
        <taxon>Lentzea</taxon>
    </lineage>
</organism>
<dbReference type="SUPFAM" id="SSF53254">
    <property type="entry name" value="Phosphoglycerate mutase-like"/>
    <property type="match status" value="1"/>
</dbReference>
<reference evidence="2" key="1">
    <citation type="submission" date="2016-10" db="EMBL/GenBank/DDBJ databases">
        <authorList>
            <person name="Varghese N."/>
            <person name="Submissions S."/>
        </authorList>
    </citation>
    <scope>NUCLEOTIDE SEQUENCE [LARGE SCALE GENOMIC DNA]</scope>
    <source>
        <strain evidence="2">CGMCC 4.3506</strain>
    </source>
</reference>
<dbReference type="Gene3D" id="3.40.50.1240">
    <property type="entry name" value="Phosphoglycerate mutase-like"/>
    <property type="match status" value="1"/>
</dbReference>
<keyword evidence="2" id="KW-1185">Reference proteome</keyword>
<dbReference type="STRING" id="200378.SAMN05216553_104499"/>
<proteinExistence type="predicted"/>
<dbReference type="InterPro" id="IPR013078">
    <property type="entry name" value="His_Pase_superF_clade-1"/>
</dbReference>
<evidence type="ECO:0000313" key="2">
    <source>
        <dbReference type="Proteomes" id="UP000199623"/>
    </source>
</evidence>
<dbReference type="SMART" id="SM00855">
    <property type="entry name" value="PGAM"/>
    <property type="match status" value="1"/>
</dbReference>
<dbReference type="GO" id="GO:0016791">
    <property type="term" value="F:phosphatase activity"/>
    <property type="evidence" value="ECO:0007669"/>
    <property type="project" value="TreeGrafter"/>
</dbReference>
<protein>
    <submittedName>
        <fullName evidence="1">2,3-bisphosphoglycerate-dependent phosphoglycerate mutase</fullName>
    </submittedName>
</protein>
<dbReference type="EMBL" id="FNCC01000004">
    <property type="protein sequence ID" value="SDF99093.1"/>
    <property type="molecule type" value="Genomic_DNA"/>
</dbReference>
<dbReference type="CDD" id="cd07067">
    <property type="entry name" value="HP_PGM_like"/>
    <property type="match status" value="1"/>
</dbReference>
<gene>
    <name evidence="1" type="ORF">SAMN05216553_104499</name>
</gene>
<dbReference type="PANTHER" id="PTHR48100">
    <property type="entry name" value="BROAD-SPECIFICITY PHOSPHATASE YOR283W-RELATED"/>
    <property type="match status" value="1"/>
</dbReference>
<dbReference type="AlphaFoldDB" id="A0A1G7QKP7"/>
<evidence type="ECO:0000313" key="1">
    <source>
        <dbReference type="EMBL" id="SDF99093.1"/>
    </source>
</evidence>
<dbReference type="Pfam" id="PF00300">
    <property type="entry name" value="His_Phos_1"/>
    <property type="match status" value="1"/>
</dbReference>
<dbReference type="Proteomes" id="UP000199623">
    <property type="component" value="Unassembled WGS sequence"/>
</dbReference>
<accession>A0A1G7QKP7</accession>
<sequence>MSHVSTRIVLVRHAQSVWPKHGEPDDDERPLTARGLADAELLVPRLVAYRPTAVLSSPQRRAVQTVTPAALALGLEVIAWPELREWESGLLPSADWEELYRRSWEHPESAHGEGESLDGLTRRAGRALARVATVHPDETVLVGSHGTFASRALIAAGHRADWDFCRTMPMPAIYEVTSSPAGAA</sequence>
<dbReference type="InterPro" id="IPR050275">
    <property type="entry name" value="PGM_Phosphatase"/>
</dbReference>
<name>A0A1G7QKP7_9PSEU</name>
<dbReference type="InterPro" id="IPR029033">
    <property type="entry name" value="His_PPase_superfam"/>
</dbReference>